<dbReference type="EMBL" id="JRHC01000001">
    <property type="protein sequence ID" value="KJF45275.1"/>
    <property type="molecule type" value="Genomic_DNA"/>
</dbReference>
<reference evidence="1 2" key="1">
    <citation type="submission" date="2014-09" db="EMBL/GenBank/DDBJ databases">
        <title>Draft Genome Sequence of Draconibacterium sp. JN14CK-3.</title>
        <authorList>
            <person name="Dong C."/>
            <person name="Lai Q."/>
            <person name="Shao Z."/>
        </authorList>
    </citation>
    <scope>NUCLEOTIDE SEQUENCE [LARGE SCALE GENOMIC DNA]</scope>
    <source>
        <strain evidence="1 2">JN14CK-3</strain>
    </source>
</reference>
<dbReference type="AlphaFoldDB" id="A0A0D8JEF5"/>
<accession>A0A0D8JEF5</accession>
<protein>
    <submittedName>
        <fullName evidence="1">Uncharacterized protein</fullName>
    </submittedName>
</protein>
<dbReference type="Proteomes" id="UP000032544">
    <property type="component" value="Unassembled WGS sequence"/>
</dbReference>
<comment type="caution">
    <text evidence="1">The sequence shown here is derived from an EMBL/GenBank/DDBJ whole genome shotgun (WGS) entry which is preliminary data.</text>
</comment>
<evidence type="ECO:0000313" key="1">
    <source>
        <dbReference type="EMBL" id="KJF45275.1"/>
    </source>
</evidence>
<name>A0A0D8JEF5_9BACT</name>
<proteinExistence type="predicted"/>
<keyword evidence="2" id="KW-1185">Reference proteome</keyword>
<evidence type="ECO:0000313" key="2">
    <source>
        <dbReference type="Proteomes" id="UP000032544"/>
    </source>
</evidence>
<organism evidence="1 2">
    <name type="scientific">Draconibacterium sediminis</name>
    <dbReference type="NCBI Taxonomy" id="1544798"/>
    <lineage>
        <taxon>Bacteria</taxon>
        <taxon>Pseudomonadati</taxon>
        <taxon>Bacteroidota</taxon>
        <taxon>Bacteroidia</taxon>
        <taxon>Marinilabiliales</taxon>
        <taxon>Prolixibacteraceae</taxon>
        <taxon>Draconibacterium</taxon>
    </lineage>
</organism>
<sequence>MLQIYLTDSLVTVTESSNCRNKFEKPLKKGSIIAIVSFFQNLTRKYIVFIPLFNYGLSLRNDP</sequence>
<gene>
    <name evidence="1" type="ORF">LH29_07795</name>
</gene>